<sequence length="53" mass="5999">MGDEGKLARGINRSVWLMSRELLEVDLRLGSRVEGTMSDEAVFFSPEERRNAS</sequence>
<name>L0K1I5_9EURY</name>
<dbReference type="Proteomes" id="UP000010878">
    <property type="component" value="Chromosome"/>
</dbReference>
<proteinExistence type="predicted"/>
<dbReference type="HOGENOM" id="CLU_3057216_0_0_2"/>
<dbReference type="KEGG" id="nou:Natoc_3093"/>
<accession>L0K1I5</accession>
<organism evidence="1 2">
    <name type="scientific">Natronococcus occultus SP4</name>
    <dbReference type="NCBI Taxonomy" id="694430"/>
    <lineage>
        <taxon>Archaea</taxon>
        <taxon>Methanobacteriati</taxon>
        <taxon>Methanobacteriota</taxon>
        <taxon>Stenosarchaea group</taxon>
        <taxon>Halobacteria</taxon>
        <taxon>Halobacteriales</taxon>
        <taxon>Natrialbaceae</taxon>
        <taxon>Natronococcus</taxon>
    </lineage>
</organism>
<protein>
    <submittedName>
        <fullName evidence="1">Uncharacterized protein</fullName>
    </submittedName>
</protein>
<dbReference type="RefSeq" id="WP_015322275.1">
    <property type="nucleotide sequence ID" value="NC_019974.1"/>
</dbReference>
<keyword evidence="2" id="KW-1185">Reference proteome</keyword>
<dbReference type="GeneID" id="43302184"/>
<evidence type="ECO:0000313" key="2">
    <source>
        <dbReference type="Proteomes" id="UP000010878"/>
    </source>
</evidence>
<gene>
    <name evidence="1" type="ORF">Natoc_3093</name>
</gene>
<dbReference type="AlphaFoldDB" id="L0K1I5"/>
<dbReference type="STRING" id="694430.Natoc_3093"/>
<reference evidence="1 2" key="1">
    <citation type="submission" date="2012-11" db="EMBL/GenBank/DDBJ databases">
        <title>FINISHED of Natronococcus occultus SP4, DSM 3396.</title>
        <authorList>
            <consortium name="DOE Joint Genome Institute"/>
            <person name="Eisen J."/>
            <person name="Huntemann M."/>
            <person name="Wei C.-L."/>
            <person name="Han J."/>
            <person name="Detter J.C."/>
            <person name="Han C."/>
            <person name="Tapia R."/>
            <person name="Chen A."/>
            <person name="Kyrpides N."/>
            <person name="Mavromatis K."/>
            <person name="Markowitz V."/>
            <person name="Szeto E."/>
            <person name="Ivanova N."/>
            <person name="Mikhailova N."/>
            <person name="Ovchinnikova G."/>
            <person name="Pagani I."/>
            <person name="Pati A."/>
            <person name="Goodwin L."/>
            <person name="Nordberg H.P."/>
            <person name="Cantor M.N."/>
            <person name="Hua S.X."/>
            <person name="Woyke T."/>
            <person name="Eisen J."/>
            <person name="Klenk H.-P."/>
            <person name="Klenk H.-P."/>
        </authorList>
    </citation>
    <scope>NUCLEOTIDE SEQUENCE [LARGE SCALE GENOMIC DNA]</scope>
    <source>
        <strain evidence="1 2">SP4</strain>
    </source>
</reference>
<evidence type="ECO:0000313" key="1">
    <source>
        <dbReference type="EMBL" id="AGB38836.1"/>
    </source>
</evidence>
<dbReference type="EMBL" id="CP003929">
    <property type="protein sequence ID" value="AGB38836.1"/>
    <property type="molecule type" value="Genomic_DNA"/>
</dbReference>